<keyword evidence="1" id="KW-0472">Membrane</keyword>
<dbReference type="EMBL" id="JBHUCX010000099">
    <property type="protein sequence ID" value="MFD1677949.1"/>
    <property type="molecule type" value="Genomic_DNA"/>
</dbReference>
<keyword evidence="4" id="KW-1185">Reference proteome</keyword>
<dbReference type="InterPro" id="IPR047928">
    <property type="entry name" value="Perm_prefix_1"/>
</dbReference>
<proteinExistence type="predicted"/>
<organism evidence="3 4">
    <name type="scientific">Alicyclobacillus fodiniaquatilis</name>
    <dbReference type="NCBI Taxonomy" id="1661150"/>
    <lineage>
        <taxon>Bacteria</taxon>
        <taxon>Bacillati</taxon>
        <taxon>Bacillota</taxon>
        <taxon>Bacilli</taxon>
        <taxon>Bacillales</taxon>
        <taxon>Alicyclobacillaceae</taxon>
        <taxon>Alicyclobacillus</taxon>
    </lineage>
</organism>
<dbReference type="Proteomes" id="UP001597079">
    <property type="component" value="Unassembled WGS sequence"/>
</dbReference>
<sequence>MDFQSYVAELTYRFPCSKREKRDIGTEIIDHLEMLKQEFVNDGYREPEAIRCAIEVFGDKQHLRRELLQSLPLVDRYLRRKITILYFMYGSSLIYFFLLSQQRFTERSFILHREAMVPEYRYVFHNAIPFHTIYRYFIDYHDYGFYVICSVLFGNILLFLPLGFLSPFLFPGFQRIFPLFSLILACSLWLQLLQGVLALGRFDVDAILLNCLGGFVGYVCYKITVVYLNKYKQRISAVSGA</sequence>
<dbReference type="RefSeq" id="WP_377945885.1">
    <property type="nucleotide sequence ID" value="NZ_JBHUCX010000099.1"/>
</dbReference>
<feature type="domain" description="VanZ-like" evidence="2">
    <location>
        <begin position="92"/>
        <end position="223"/>
    </location>
</feature>
<keyword evidence="1" id="KW-1133">Transmembrane helix</keyword>
<feature type="transmembrane region" description="Helical" evidence="1">
    <location>
        <begin position="143"/>
        <end position="165"/>
    </location>
</feature>
<reference evidence="4" key="1">
    <citation type="journal article" date="2019" name="Int. J. Syst. Evol. Microbiol.">
        <title>The Global Catalogue of Microorganisms (GCM) 10K type strain sequencing project: providing services to taxonomists for standard genome sequencing and annotation.</title>
        <authorList>
            <consortium name="The Broad Institute Genomics Platform"/>
            <consortium name="The Broad Institute Genome Sequencing Center for Infectious Disease"/>
            <person name="Wu L."/>
            <person name="Ma J."/>
        </authorList>
    </citation>
    <scope>NUCLEOTIDE SEQUENCE [LARGE SCALE GENOMIC DNA]</scope>
    <source>
        <strain evidence="4">CGMCC 1.12286</strain>
    </source>
</reference>
<evidence type="ECO:0000313" key="3">
    <source>
        <dbReference type="EMBL" id="MFD1677949.1"/>
    </source>
</evidence>
<keyword evidence="1" id="KW-0812">Transmembrane</keyword>
<dbReference type="PANTHER" id="PTHR36834:SF1">
    <property type="entry name" value="INTEGRAL MEMBRANE PROTEIN"/>
    <property type="match status" value="1"/>
</dbReference>
<name>A0ABW4JQ06_9BACL</name>
<dbReference type="InterPro" id="IPR006976">
    <property type="entry name" value="VanZ-like"/>
</dbReference>
<dbReference type="Pfam" id="PF04892">
    <property type="entry name" value="VanZ"/>
    <property type="match status" value="1"/>
</dbReference>
<dbReference type="PANTHER" id="PTHR36834">
    <property type="entry name" value="MEMBRANE PROTEIN-RELATED"/>
    <property type="match status" value="1"/>
</dbReference>
<feature type="transmembrane region" description="Helical" evidence="1">
    <location>
        <begin position="206"/>
        <end position="228"/>
    </location>
</feature>
<comment type="caution">
    <text evidence="3">The sequence shown here is derived from an EMBL/GenBank/DDBJ whole genome shotgun (WGS) entry which is preliminary data.</text>
</comment>
<evidence type="ECO:0000313" key="4">
    <source>
        <dbReference type="Proteomes" id="UP001597079"/>
    </source>
</evidence>
<feature type="transmembrane region" description="Helical" evidence="1">
    <location>
        <begin position="82"/>
        <end position="99"/>
    </location>
</feature>
<evidence type="ECO:0000256" key="1">
    <source>
        <dbReference type="SAM" id="Phobius"/>
    </source>
</evidence>
<dbReference type="NCBIfam" id="NF038403">
    <property type="entry name" value="perm_prefix_1"/>
    <property type="match status" value="1"/>
</dbReference>
<evidence type="ECO:0000259" key="2">
    <source>
        <dbReference type="Pfam" id="PF04892"/>
    </source>
</evidence>
<accession>A0ABW4JQ06</accession>
<gene>
    <name evidence="3" type="ORF">ACFSB2_25105</name>
</gene>
<protein>
    <submittedName>
        <fullName evidence="3">VanZ family protein</fullName>
    </submittedName>
</protein>
<feature type="transmembrane region" description="Helical" evidence="1">
    <location>
        <begin position="177"/>
        <end position="200"/>
    </location>
</feature>
<dbReference type="InterPro" id="IPR053150">
    <property type="entry name" value="Teicoplanin_resist-assoc"/>
</dbReference>